<dbReference type="Pfam" id="PF13561">
    <property type="entry name" value="adh_short_C2"/>
    <property type="match status" value="1"/>
</dbReference>
<dbReference type="Gene3D" id="3.40.50.720">
    <property type="entry name" value="NAD(P)-binding Rossmann-like Domain"/>
    <property type="match status" value="1"/>
</dbReference>
<dbReference type="InterPro" id="IPR020904">
    <property type="entry name" value="Sc_DH/Rdtase_CS"/>
</dbReference>
<keyword evidence="3" id="KW-0560">Oxidoreductase</keyword>
<evidence type="ECO:0000313" key="4">
    <source>
        <dbReference type="EMBL" id="RGP62576.1"/>
    </source>
</evidence>
<keyword evidence="5" id="KW-1185">Reference proteome</keyword>
<dbReference type="PRINTS" id="PR00081">
    <property type="entry name" value="GDHRDH"/>
</dbReference>
<name>A0A395RR23_FUSSP</name>
<comment type="similarity">
    <text evidence="1">Belongs to the short-chain dehydrogenases/reductases (SDR) family.</text>
</comment>
<gene>
    <name evidence="4" type="ORF">FSPOR_9155</name>
</gene>
<accession>A0A395RR23</accession>
<dbReference type="FunFam" id="3.40.50.720:FF:000084">
    <property type="entry name" value="Short-chain dehydrogenase reductase"/>
    <property type="match status" value="1"/>
</dbReference>
<comment type="caution">
    <text evidence="4">The sequence shown here is derived from an EMBL/GenBank/DDBJ whole genome shotgun (WGS) entry which is preliminary data.</text>
</comment>
<dbReference type="AlphaFoldDB" id="A0A395RR23"/>
<dbReference type="PANTHER" id="PTHR24321">
    <property type="entry name" value="DEHYDROGENASES, SHORT CHAIN"/>
    <property type="match status" value="1"/>
</dbReference>
<dbReference type="InterPro" id="IPR002347">
    <property type="entry name" value="SDR_fam"/>
</dbReference>
<dbReference type="SUPFAM" id="SSF51735">
    <property type="entry name" value="NAD(P)-binding Rossmann-fold domains"/>
    <property type="match status" value="1"/>
</dbReference>
<dbReference type="PROSITE" id="PS00061">
    <property type="entry name" value="ADH_SHORT"/>
    <property type="match status" value="1"/>
</dbReference>
<dbReference type="InterPro" id="IPR036291">
    <property type="entry name" value="NAD(P)-bd_dom_sf"/>
</dbReference>
<evidence type="ECO:0000256" key="3">
    <source>
        <dbReference type="ARBA" id="ARBA00023002"/>
    </source>
</evidence>
<evidence type="ECO:0000313" key="5">
    <source>
        <dbReference type="Proteomes" id="UP000266152"/>
    </source>
</evidence>
<proteinExistence type="inferred from homology"/>
<protein>
    <submittedName>
        <fullName evidence="4">Uncharacterized protein</fullName>
    </submittedName>
</protein>
<dbReference type="PANTHER" id="PTHR24321:SF8">
    <property type="entry name" value="ESTRADIOL 17-BETA-DEHYDROGENASE 8-RELATED"/>
    <property type="match status" value="1"/>
</dbReference>
<reference evidence="4 5" key="1">
    <citation type="journal article" date="2018" name="PLoS Pathog.">
        <title>Evolution of structural diversity of trichothecenes, a family of toxins produced by plant pathogenic and entomopathogenic fungi.</title>
        <authorList>
            <person name="Proctor R.H."/>
            <person name="McCormick S.P."/>
            <person name="Kim H.S."/>
            <person name="Cardoza R.E."/>
            <person name="Stanley A.M."/>
            <person name="Lindo L."/>
            <person name="Kelly A."/>
            <person name="Brown D.W."/>
            <person name="Lee T."/>
            <person name="Vaughan M.M."/>
            <person name="Alexander N.J."/>
            <person name="Busman M."/>
            <person name="Gutierrez S."/>
        </authorList>
    </citation>
    <scope>NUCLEOTIDE SEQUENCE [LARGE SCALE GENOMIC DNA]</scope>
    <source>
        <strain evidence="4 5">NRRL 3299</strain>
    </source>
</reference>
<dbReference type="CDD" id="cd05233">
    <property type="entry name" value="SDR_c"/>
    <property type="match status" value="1"/>
</dbReference>
<organism evidence="4 5">
    <name type="scientific">Fusarium sporotrichioides</name>
    <dbReference type="NCBI Taxonomy" id="5514"/>
    <lineage>
        <taxon>Eukaryota</taxon>
        <taxon>Fungi</taxon>
        <taxon>Dikarya</taxon>
        <taxon>Ascomycota</taxon>
        <taxon>Pezizomycotina</taxon>
        <taxon>Sordariomycetes</taxon>
        <taxon>Hypocreomycetidae</taxon>
        <taxon>Hypocreales</taxon>
        <taxon>Nectriaceae</taxon>
        <taxon>Fusarium</taxon>
    </lineage>
</organism>
<evidence type="ECO:0000256" key="2">
    <source>
        <dbReference type="ARBA" id="ARBA00022857"/>
    </source>
</evidence>
<dbReference type="GO" id="GO:0016491">
    <property type="term" value="F:oxidoreductase activity"/>
    <property type="evidence" value="ECO:0007669"/>
    <property type="project" value="UniProtKB-KW"/>
</dbReference>
<keyword evidence="2" id="KW-0521">NADP</keyword>
<dbReference type="EMBL" id="PXOF01000144">
    <property type="protein sequence ID" value="RGP62576.1"/>
    <property type="molecule type" value="Genomic_DNA"/>
</dbReference>
<sequence length="258" mass="27289">MTSFEGKVIAVTGAASGMGLATAQLLGSRGATISLADINEEALKLVIDSLPGREHICQAVDVSKSESVDAWIQKTIQTFGKLDGAVNMAGIISEPTPLTEYSDEVWDRMFSVNTRGVFNCLRAELKAMTVGGSIVSAASVFRQFGAPGHVAYCASKAAVIGLSRTAAKENEHIRVNCVSPGKFATLVPWKNGLTLSGSVSTAMNQHDDAEHVKRSLAGTVQKRRAEPIEVARVIAFLLSDEASFVTGAVYNVDGGWVC</sequence>
<dbReference type="STRING" id="5514.A0A395RR23"/>
<dbReference type="PRINTS" id="PR00080">
    <property type="entry name" value="SDRFAMILY"/>
</dbReference>
<dbReference type="Proteomes" id="UP000266152">
    <property type="component" value="Unassembled WGS sequence"/>
</dbReference>
<evidence type="ECO:0000256" key="1">
    <source>
        <dbReference type="ARBA" id="ARBA00006484"/>
    </source>
</evidence>